<dbReference type="Pfam" id="PF13588">
    <property type="entry name" value="HSDR_N_2"/>
    <property type="match status" value="1"/>
</dbReference>
<keyword evidence="1" id="KW-0175">Coiled coil</keyword>
<dbReference type="RefSeq" id="WP_345412570.1">
    <property type="nucleotide sequence ID" value="NZ_BAABKX010000018.1"/>
</dbReference>
<evidence type="ECO:0000256" key="1">
    <source>
        <dbReference type="SAM" id="Coils"/>
    </source>
</evidence>
<keyword evidence="4" id="KW-1185">Reference proteome</keyword>
<organism evidence="3 4">
    <name type="scientific">Haladaptatus pallidirubidus</name>
    <dbReference type="NCBI Taxonomy" id="1008152"/>
    <lineage>
        <taxon>Archaea</taxon>
        <taxon>Methanobacteriati</taxon>
        <taxon>Methanobacteriota</taxon>
        <taxon>Stenosarchaea group</taxon>
        <taxon>Halobacteria</taxon>
        <taxon>Halobacteriales</taxon>
        <taxon>Haladaptataceae</taxon>
        <taxon>Haladaptatus</taxon>
    </lineage>
</organism>
<feature type="domain" description="Type I restriction enzyme R protein N-terminal" evidence="2">
    <location>
        <begin position="25"/>
        <end position="126"/>
    </location>
</feature>
<comment type="caution">
    <text evidence="3">The sequence shown here is derived from an EMBL/GenBank/DDBJ whole genome shotgun (WGS) entry which is preliminary data.</text>
</comment>
<dbReference type="Gene3D" id="3.90.1570.30">
    <property type="match status" value="1"/>
</dbReference>
<evidence type="ECO:0000313" key="3">
    <source>
        <dbReference type="EMBL" id="GAA5060145.1"/>
    </source>
</evidence>
<gene>
    <name evidence="3" type="ORF">GCM10025751_44970</name>
</gene>
<dbReference type="Proteomes" id="UP001501729">
    <property type="component" value="Unassembled WGS sequence"/>
</dbReference>
<evidence type="ECO:0000313" key="4">
    <source>
        <dbReference type="Proteomes" id="UP001501729"/>
    </source>
</evidence>
<name>A0AAV3UNM7_9EURY</name>
<dbReference type="InterPro" id="IPR029464">
    <property type="entry name" value="HSDR_N"/>
</dbReference>
<accession>A0AAV3UNM7</accession>
<protein>
    <recommendedName>
        <fullName evidence="2">Type I restriction enzyme R protein N-terminal domain-containing protein</fullName>
    </recommendedName>
</protein>
<reference evidence="3 4" key="1">
    <citation type="journal article" date="2019" name="Int. J. Syst. Evol. Microbiol.">
        <title>The Global Catalogue of Microorganisms (GCM) 10K type strain sequencing project: providing services to taxonomists for standard genome sequencing and annotation.</title>
        <authorList>
            <consortium name="The Broad Institute Genomics Platform"/>
            <consortium name="The Broad Institute Genome Sequencing Center for Infectious Disease"/>
            <person name="Wu L."/>
            <person name="Ma J."/>
        </authorList>
    </citation>
    <scope>NUCLEOTIDE SEQUENCE [LARGE SCALE GENOMIC DNA]</scope>
    <source>
        <strain evidence="3 4">JCM 17504</strain>
    </source>
</reference>
<dbReference type="EMBL" id="BAABKX010000018">
    <property type="protein sequence ID" value="GAA5060145.1"/>
    <property type="molecule type" value="Genomic_DNA"/>
</dbReference>
<evidence type="ECO:0000259" key="2">
    <source>
        <dbReference type="Pfam" id="PF13588"/>
    </source>
</evidence>
<proteinExistence type="predicted"/>
<sequence>MNESEITAYVERSQSLIDQAPQMDEENTKVKLIQPLIKLLGWDMFSPEVELEYPMQIGRGNTRADHALLIETAPVVFIEAKGCDSTLTDADRCQLTSYMRQKGVDWGLLTTGSQFEIFRRRKNSSRPDEVSLAQFSIAELEDNWHVLKLLSKKLVKTGEADTIAHRIEARQHAVETLQQQKESLAERVTQLVIAEIDDSLAQEIEPKSKEYIDSLIHTLANGDEADLPVVENGGEIVTTSDEVVSDTSSTVDTAYIVHLSANGDRVWSCAEENQSDAMAETVDLLIQEYDLIDQLDSFPYVPGSKNAILNSEPTHPTGEPMRRQRNLSDEFFLYVSLNQESKKRYLTKFSELCGLTAEFGGGW</sequence>
<feature type="coiled-coil region" evidence="1">
    <location>
        <begin position="167"/>
        <end position="194"/>
    </location>
</feature>
<dbReference type="AlphaFoldDB" id="A0AAV3UNM7"/>